<dbReference type="Proteomes" id="UP001157915">
    <property type="component" value="Unassembled WGS sequence"/>
</dbReference>
<keyword evidence="2" id="KW-1185">Reference proteome</keyword>
<evidence type="ECO:0008006" key="3">
    <source>
        <dbReference type="Google" id="ProtNLM"/>
    </source>
</evidence>
<comment type="caution">
    <text evidence="1">The sequence shown here is derived from an EMBL/GenBank/DDBJ whole genome shotgun (WGS) entry which is preliminary data.</text>
</comment>
<organism evidence="1 2">
    <name type="scientific">Algoriphagus winogradskyi</name>
    <dbReference type="NCBI Taxonomy" id="237017"/>
    <lineage>
        <taxon>Bacteria</taxon>
        <taxon>Pseudomonadati</taxon>
        <taxon>Bacteroidota</taxon>
        <taxon>Cytophagia</taxon>
        <taxon>Cytophagales</taxon>
        <taxon>Cyclobacteriaceae</taxon>
        <taxon>Algoriphagus</taxon>
    </lineage>
</organism>
<sequence>MTSFFVPIFHSLGSFGNEKVLIGLLVVTPEKVWYAYSQKKLKLVKQILGAASYELAKATLSQIGEKVNTENKKSPSYSGLVDFQNPVFGKDYFEYLKKYANNSLLFDSAQELNFEINEESFQKLYQNWVGDTDLADGNPKPNFHTHIQSLLKKYPIKDKADVGLKLDPYQLPGLNGDTFVNLIAQNGAVMAMETVDFTSSMTNISLTLNSFEILVAALKGYSEAKGLKSGKFKLMLKKPKAGSEQENLLNLFYSQKKELYTLLEEKEIENVIEELHQEEYQKFSIALNQ</sequence>
<evidence type="ECO:0000313" key="1">
    <source>
        <dbReference type="EMBL" id="SMP36603.1"/>
    </source>
</evidence>
<dbReference type="RefSeq" id="WP_283414960.1">
    <property type="nucleotide sequence ID" value="NZ_FXUA01000017.1"/>
</dbReference>
<dbReference type="EMBL" id="FXUA01000017">
    <property type="protein sequence ID" value="SMP36603.1"/>
    <property type="molecule type" value="Genomic_DNA"/>
</dbReference>
<name>A0ABY1PL55_9BACT</name>
<reference evidence="1 2" key="1">
    <citation type="submission" date="2017-05" db="EMBL/GenBank/DDBJ databases">
        <authorList>
            <person name="Varghese N."/>
            <person name="Submissions S."/>
        </authorList>
    </citation>
    <scope>NUCLEOTIDE SEQUENCE [LARGE SCALE GENOMIC DNA]</scope>
    <source>
        <strain evidence="1 2">DSM 15360</strain>
    </source>
</reference>
<gene>
    <name evidence="1" type="ORF">SAMN06265367_1172</name>
</gene>
<proteinExistence type="predicted"/>
<evidence type="ECO:0000313" key="2">
    <source>
        <dbReference type="Proteomes" id="UP001157915"/>
    </source>
</evidence>
<accession>A0ABY1PL55</accession>
<protein>
    <recommendedName>
        <fullName evidence="3">DUF3037 domain-containing protein</fullName>
    </recommendedName>
</protein>